<comment type="caution">
    <text evidence="10">The sequence shown here is derived from an EMBL/GenBank/DDBJ whole genome shotgun (WGS) entry which is preliminary data.</text>
</comment>
<dbReference type="PROSITE" id="PS00028">
    <property type="entry name" value="ZINC_FINGER_C2H2_1"/>
    <property type="match status" value="2"/>
</dbReference>
<dbReference type="Gene3D" id="3.30.160.60">
    <property type="entry name" value="Classic Zinc Finger"/>
    <property type="match status" value="1"/>
</dbReference>
<gene>
    <name evidence="10" type="ORF">Plec18167_003785</name>
</gene>
<feature type="compositionally biased region" description="Polar residues" evidence="8">
    <location>
        <begin position="143"/>
        <end position="156"/>
    </location>
</feature>
<feature type="compositionally biased region" description="Polar residues" evidence="8">
    <location>
        <begin position="270"/>
        <end position="291"/>
    </location>
</feature>
<dbReference type="PROSITE" id="PS50157">
    <property type="entry name" value="ZINC_FINGER_C2H2_2"/>
    <property type="match status" value="2"/>
</dbReference>
<dbReference type="Proteomes" id="UP001583193">
    <property type="component" value="Unassembled WGS sequence"/>
</dbReference>
<accession>A0ABR3XWJ5</accession>
<organism evidence="10 11">
    <name type="scientific">Paecilomyces lecythidis</name>
    <dbReference type="NCBI Taxonomy" id="3004212"/>
    <lineage>
        <taxon>Eukaryota</taxon>
        <taxon>Fungi</taxon>
        <taxon>Dikarya</taxon>
        <taxon>Ascomycota</taxon>
        <taxon>Pezizomycotina</taxon>
        <taxon>Eurotiomycetes</taxon>
        <taxon>Eurotiomycetidae</taxon>
        <taxon>Eurotiales</taxon>
        <taxon>Thermoascaceae</taxon>
        <taxon>Paecilomyces</taxon>
    </lineage>
</organism>
<feature type="region of interest" description="Disordered" evidence="8">
    <location>
        <begin position="1"/>
        <end position="37"/>
    </location>
</feature>
<feature type="compositionally biased region" description="Polar residues" evidence="8">
    <location>
        <begin position="222"/>
        <end position="253"/>
    </location>
</feature>
<dbReference type="SUPFAM" id="SSF57667">
    <property type="entry name" value="beta-beta-alpha zinc fingers"/>
    <property type="match status" value="2"/>
</dbReference>
<keyword evidence="5" id="KW-0862">Zinc</keyword>
<sequence length="970" mass="108996">MASSKRPGGYDTTTDAQLVDGMAREPSTEWADQPKPTKSAKRFMCHYPGCGKLYSRAEHLERHALNHAPKEIFHCTFPNCKRRFVRQDLCARHLKRHMGRGGSGLLKRSSSTPDALAKEAERTSSAAQGNVQRPGKTTYREIVTQQSPSPATSGTSRLDVEQPSSGRDFHHRTGSLAHEIGLVSRIDWNNPTPGHHKRSDSHHVTNSHVGWTPSRAPMQEENVPSHTPASRQTLNSHSSPANWASPSGQSYPLGSQIMPHDTARRDTIPGDQQFTLSQPSGYPSISANPETSHGGAPVSGMVDALNDQSISESPSSIRNDFTAWFFDSSQNFYDGLNVTGTQPFLGAMDFGGAPALPDHWTSPFDDPTRYSTELPGRSNFDAFGNATGLATDTTLSSGRWRYLIEFMRVRFVGGNEPAGLFYREEILGGDHDDDQHILSLHSMKCYVRSYWQNFHDQFPILHRPTFSADRVPDLLMLTVMALGASLLTKEHNPVATPAAHRFANFIAWHVRWQIYMDGHFHPPAKLWIFQTLLLLEVYEKMNATRSLHERANVHSPLTVNLMRRSTALYEDLSINHAQKPAMSPQEWWDRWIIAEATRRVAYGAFLLDATHAIMFGHPAVMVVQEIRLPLPCDEALWSATSPAEVGMVESCLHANAIKPTTFLQGLKRTLTGRKVRTNTFGRIVLMAGLLSISWHMRQREQQMSTLEVPQAMAVPEMWRTTLVEAFDFWKRDFDENMNHMQTAPNGWQTWGAPFDQMSVSDHATVLHHLGHLAMHIDIADCQIAAGARTITSRTITAADRDRVTEKMTKWCRSENAPQAVHHAVQLLHKFLVRRYGPAGAGLRVYSTRDDRLLCRPWVLYFAALVVWCYSHFKRKANTPPNSITPAMARHEQGVYSPSADYAGIEQFLRTTAFKPPAEIALLEFEEQNVSDMLHLLQMSFQESRWELLHEAANRLRDAILISRNGPPSGI</sequence>
<dbReference type="InterPro" id="IPR036236">
    <property type="entry name" value="Znf_C2H2_sf"/>
</dbReference>
<dbReference type="Pfam" id="PF04082">
    <property type="entry name" value="Fungal_trans"/>
    <property type="match status" value="1"/>
</dbReference>
<dbReference type="EMBL" id="JAVDPF010000009">
    <property type="protein sequence ID" value="KAL1880381.1"/>
    <property type="molecule type" value="Genomic_DNA"/>
</dbReference>
<evidence type="ECO:0000256" key="8">
    <source>
        <dbReference type="SAM" id="MobiDB-lite"/>
    </source>
</evidence>
<keyword evidence="2" id="KW-0479">Metal-binding</keyword>
<feature type="region of interest" description="Disordered" evidence="8">
    <location>
        <begin position="187"/>
        <end position="296"/>
    </location>
</feature>
<evidence type="ECO:0000259" key="9">
    <source>
        <dbReference type="PROSITE" id="PS50157"/>
    </source>
</evidence>
<comment type="subcellular location">
    <subcellularLocation>
        <location evidence="1">Nucleus</location>
    </subcellularLocation>
</comment>
<evidence type="ECO:0000256" key="6">
    <source>
        <dbReference type="ARBA" id="ARBA00023242"/>
    </source>
</evidence>
<evidence type="ECO:0000256" key="4">
    <source>
        <dbReference type="ARBA" id="ARBA00022771"/>
    </source>
</evidence>
<keyword evidence="3" id="KW-0677">Repeat</keyword>
<evidence type="ECO:0000256" key="2">
    <source>
        <dbReference type="ARBA" id="ARBA00022723"/>
    </source>
</evidence>
<evidence type="ECO:0000256" key="3">
    <source>
        <dbReference type="ARBA" id="ARBA00022737"/>
    </source>
</evidence>
<protein>
    <recommendedName>
        <fullName evidence="9">C2H2-type domain-containing protein</fullName>
    </recommendedName>
</protein>
<feature type="domain" description="C2H2-type" evidence="9">
    <location>
        <begin position="73"/>
        <end position="102"/>
    </location>
</feature>
<keyword evidence="4 7" id="KW-0863">Zinc-finger</keyword>
<dbReference type="PANTHER" id="PTHR40626">
    <property type="entry name" value="MIP31509P"/>
    <property type="match status" value="1"/>
</dbReference>
<dbReference type="CDD" id="cd12148">
    <property type="entry name" value="fungal_TF_MHR"/>
    <property type="match status" value="1"/>
</dbReference>
<name>A0ABR3XWJ5_9EURO</name>
<feature type="domain" description="C2H2-type" evidence="9">
    <location>
        <begin position="43"/>
        <end position="72"/>
    </location>
</feature>
<evidence type="ECO:0000256" key="1">
    <source>
        <dbReference type="ARBA" id="ARBA00004123"/>
    </source>
</evidence>
<dbReference type="InterPro" id="IPR051059">
    <property type="entry name" value="VerF-like"/>
</dbReference>
<dbReference type="PANTHER" id="PTHR40626:SF11">
    <property type="entry name" value="ZINC FINGER PROTEIN YPR022C"/>
    <property type="match status" value="1"/>
</dbReference>
<evidence type="ECO:0000256" key="5">
    <source>
        <dbReference type="ARBA" id="ARBA00022833"/>
    </source>
</evidence>
<dbReference type="InterPro" id="IPR013087">
    <property type="entry name" value="Znf_C2H2_type"/>
</dbReference>
<keyword evidence="6" id="KW-0539">Nucleus</keyword>
<feature type="region of interest" description="Disordered" evidence="8">
    <location>
        <begin position="99"/>
        <end position="171"/>
    </location>
</feature>
<dbReference type="SMART" id="SM00355">
    <property type="entry name" value="ZnF_C2H2"/>
    <property type="match status" value="2"/>
</dbReference>
<dbReference type="InterPro" id="IPR007219">
    <property type="entry name" value="XnlR_reg_dom"/>
</dbReference>
<evidence type="ECO:0000256" key="7">
    <source>
        <dbReference type="PROSITE-ProRule" id="PRU00042"/>
    </source>
</evidence>
<evidence type="ECO:0000313" key="11">
    <source>
        <dbReference type="Proteomes" id="UP001583193"/>
    </source>
</evidence>
<reference evidence="10 11" key="1">
    <citation type="journal article" date="2024" name="IMA Fungus">
        <title>IMA Genome - F19 : A genome assembly and annotation guide to empower mycologists, including annotated draft genome sequences of Ceratocystis pirilliformis, Diaporthe australafricana, Fusarium ophioides, Paecilomyces lecythidis, and Sporothrix stenoceras.</title>
        <authorList>
            <person name="Aylward J."/>
            <person name="Wilson A.M."/>
            <person name="Visagie C.M."/>
            <person name="Spraker J."/>
            <person name="Barnes I."/>
            <person name="Buitendag C."/>
            <person name="Ceriani C."/>
            <person name="Del Mar Angel L."/>
            <person name="du Plessis D."/>
            <person name="Fuchs T."/>
            <person name="Gasser K."/>
            <person name="Kramer D."/>
            <person name="Li W."/>
            <person name="Munsamy K."/>
            <person name="Piso A."/>
            <person name="Price J.L."/>
            <person name="Sonnekus B."/>
            <person name="Thomas C."/>
            <person name="van der Nest A."/>
            <person name="van Dijk A."/>
            <person name="van Heerden A."/>
            <person name="van Vuuren N."/>
            <person name="Yilmaz N."/>
            <person name="Duong T.A."/>
            <person name="van der Merwe N.A."/>
            <person name="Wingfield M.J."/>
            <person name="Wingfield B.D."/>
        </authorList>
    </citation>
    <scope>NUCLEOTIDE SEQUENCE [LARGE SCALE GENOMIC DNA]</scope>
    <source>
        <strain evidence="10 11">CMW 18167</strain>
    </source>
</reference>
<proteinExistence type="predicted"/>
<keyword evidence="11" id="KW-1185">Reference proteome</keyword>
<evidence type="ECO:0000313" key="10">
    <source>
        <dbReference type="EMBL" id="KAL1880381.1"/>
    </source>
</evidence>